<dbReference type="EMBL" id="SPLM01000108">
    <property type="protein sequence ID" value="TMW60833.1"/>
    <property type="molecule type" value="Genomic_DNA"/>
</dbReference>
<dbReference type="OrthoDB" id="1053178at2759"/>
<dbReference type="InterPro" id="IPR032675">
    <property type="entry name" value="LRR_dom_sf"/>
</dbReference>
<dbReference type="AlphaFoldDB" id="A0A8K1CDZ4"/>
<gene>
    <name evidence="1" type="ORF">Poli38472_000875</name>
</gene>
<dbReference type="Gene3D" id="3.80.10.10">
    <property type="entry name" value="Ribonuclease Inhibitor"/>
    <property type="match status" value="1"/>
</dbReference>
<evidence type="ECO:0000313" key="1">
    <source>
        <dbReference type="EMBL" id="TMW60833.1"/>
    </source>
</evidence>
<evidence type="ECO:0000313" key="2">
    <source>
        <dbReference type="Proteomes" id="UP000794436"/>
    </source>
</evidence>
<dbReference type="SUPFAM" id="SSF52058">
    <property type="entry name" value="L domain-like"/>
    <property type="match status" value="1"/>
</dbReference>
<comment type="caution">
    <text evidence="1">The sequence shown here is derived from an EMBL/GenBank/DDBJ whole genome shotgun (WGS) entry which is preliminary data.</text>
</comment>
<dbReference type="Proteomes" id="UP000794436">
    <property type="component" value="Unassembled WGS sequence"/>
</dbReference>
<keyword evidence="2" id="KW-1185">Reference proteome</keyword>
<proteinExistence type="predicted"/>
<organism evidence="1 2">
    <name type="scientific">Pythium oligandrum</name>
    <name type="common">Mycoparasitic fungus</name>
    <dbReference type="NCBI Taxonomy" id="41045"/>
    <lineage>
        <taxon>Eukaryota</taxon>
        <taxon>Sar</taxon>
        <taxon>Stramenopiles</taxon>
        <taxon>Oomycota</taxon>
        <taxon>Peronosporomycetes</taxon>
        <taxon>Pythiales</taxon>
        <taxon>Pythiaceae</taxon>
        <taxon>Pythium</taxon>
    </lineage>
</organism>
<name>A0A8K1CDZ4_PYTOL</name>
<sequence>MTRIEDIPEIVTAMTSLRELSLTYNPLTTLNSSRVANLNQLTSIWFDGSSIPELPDEIWRLTKHLEEFAVQYTNITQYPSWVNEIAHPELLIDGFGSPLCDEANPSYAVGKLDHLSCEENLYGYN</sequence>
<reference evidence="1" key="1">
    <citation type="submission" date="2019-03" db="EMBL/GenBank/DDBJ databases">
        <title>Long read genome sequence of the mycoparasitic Pythium oligandrum ATCC 38472 isolated from sugarbeet rhizosphere.</title>
        <authorList>
            <person name="Gaulin E."/>
        </authorList>
    </citation>
    <scope>NUCLEOTIDE SEQUENCE</scope>
    <source>
        <strain evidence="1">ATCC 38472_TT</strain>
    </source>
</reference>
<protein>
    <submittedName>
        <fullName evidence="1">Uncharacterized protein</fullName>
    </submittedName>
</protein>
<accession>A0A8K1CDZ4</accession>